<accession>A0A2S0M1E9</accession>
<dbReference type="EMBL" id="MG948452">
    <property type="protein sequence ID" value="AVM86439.1"/>
    <property type="molecule type" value="mRNA"/>
</dbReference>
<feature type="domain" description="Torsin-1A C-terminal" evidence="1">
    <location>
        <begin position="97"/>
        <end position="154"/>
    </location>
</feature>
<dbReference type="GO" id="GO:0005737">
    <property type="term" value="C:cytoplasm"/>
    <property type="evidence" value="ECO:0007669"/>
    <property type="project" value="UniProtKB-ARBA"/>
</dbReference>
<dbReference type="PANTHER" id="PTHR10760:SF2">
    <property type="entry name" value="LD13476P-RELATED"/>
    <property type="match status" value="1"/>
</dbReference>
<dbReference type="InterPro" id="IPR010448">
    <property type="entry name" value="Torsin"/>
</dbReference>
<name>A0A2S0M1E9_CORCT</name>
<dbReference type="AlphaFoldDB" id="A0A2S0M1E9"/>
<dbReference type="GO" id="GO:0016887">
    <property type="term" value="F:ATP hydrolysis activity"/>
    <property type="evidence" value="ECO:0007669"/>
    <property type="project" value="InterPro"/>
</dbReference>
<dbReference type="PANTHER" id="PTHR10760">
    <property type="entry name" value="TORSIN"/>
    <property type="match status" value="1"/>
</dbReference>
<dbReference type="GO" id="GO:0005524">
    <property type="term" value="F:ATP binding"/>
    <property type="evidence" value="ECO:0007669"/>
    <property type="project" value="InterPro"/>
</dbReference>
<sequence length="172" mass="19955">MPDGILDVIRGFIDYESDLSRVSYKDSIFIFLSNMARGPINQETLNMWKKGTKREDFSLFPFQKLISEATYDEEGGLKTSSLIASSLIDVYVPFLPLEKEHVEMCIRSEIRRLFGGCVRNSEEKIIKDLSEKIDYEPDDLNLYAVHGCKNLDTKVIMLERMYRCFGDKHHEL</sequence>
<proteinExistence type="evidence at transcript level"/>
<evidence type="ECO:0000313" key="2">
    <source>
        <dbReference type="EMBL" id="AVM86439.1"/>
    </source>
</evidence>
<evidence type="ECO:0000259" key="1">
    <source>
        <dbReference type="Pfam" id="PF21376"/>
    </source>
</evidence>
<dbReference type="InterPro" id="IPR049337">
    <property type="entry name" value="TOR1A_C"/>
</dbReference>
<protein>
    <submittedName>
        <fullName evidence="2">18S rRNA biogenesis protein</fullName>
    </submittedName>
</protein>
<organism evidence="2">
    <name type="scientific">Corythucha ciliata</name>
    <name type="common">Sycamore lace bug</name>
    <name type="synonym">Tingis ciliata</name>
    <dbReference type="NCBI Taxonomy" id="369451"/>
    <lineage>
        <taxon>Eukaryota</taxon>
        <taxon>Metazoa</taxon>
        <taxon>Ecdysozoa</taxon>
        <taxon>Arthropoda</taxon>
        <taxon>Hexapoda</taxon>
        <taxon>Insecta</taxon>
        <taxon>Pterygota</taxon>
        <taxon>Neoptera</taxon>
        <taxon>Paraneoptera</taxon>
        <taxon>Hemiptera</taxon>
        <taxon>Heteroptera</taxon>
        <taxon>Panheteroptera</taxon>
        <taxon>Cimicomorpha</taxon>
        <taxon>Tingidae</taxon>
        <taxon>Corythucha</taxon>
    </lineage>
</organism>
<reference evidence="2" key="1">
    <citation type="journal article" date="2018" name="Front. Physiol.">
        <title>Identification of an Alarm Pheromone-Binding Chemosensory Protein From the Invasive Sycamore Lace Bug Corythucha ciliata (Say).</title>
        <authorList>
            <person name="Li F."/>
            <person name="Fu N."/>
            <person name="Li D."/>
            <person name="Chang H."/>
            <person name="Qu C."/>
            <person name="Wang R."/>
            <person name="Xu Y."/>
            <person name="Luo C."/>
        </authorList>
    </citation>
    <scope>NUCLEOTIDE SEQUENCE</scope>
</reference>
<dbReference type="GO" id="GO:0071218">
    <property type="term" value="P:cellular response to misfolded protein"/>
    <property type="evidence" value="ECO:0007669"/>
    <property type="project" value="TreeGrafter"/>
</dbReference>
<dbReference type="Pfam" id="PF21376">
    <property type="entry name" value="TOR1A_C"/>
    <property type="match status" value="1"/>
</dbReference>